<dbReference type="RefSeq" id="XP_022638502.1">
    <property type="nucleotide sequence ID" value="XM_022782781.1"/>
</dbReference>
<keyword evidence="4" id="KW-0206">Cytoskeleton</keyword>
<sequence>NALERREVCRRGRETSKKSANSQASTKGSTSQRPQSSHNSRRAEVSNANPTNQAVKVARAPSSGGPTYEEKITELKLSIDSLEKERDFYFAKLRDIEILCQTHEIEHSLMIRIVGAIQKILYVADDDGTAVAEAQVMLSVGHKEIEGLSPIVEVSEEKSSSETHKRKNIANIDFDVTGITTLSPRQRLSNS</sequence>
<feature type="non-terminal residue" evidence="9">
    <location>
        <position position="1"/>
    </location>
</feature>
<comment type="subcellular location">
    <subcellularLocation>
        <location evidence="1">Cytoplasm</location>
        <location evidence="1">Cytoskeleton</location>
    </subcellularLocation>
</comment>
<keyword evidence="8" id="KW-1185">Reference proteome</keyword>
<dbReference type="OrthoDB" id="1711422at2759"/>
<dbReference type="GeneID" id="106766367"/>
<dbReference type="KEGG" id="vra:106766367"/>
<evidence type="ECO:0000256" key="5">
    <source>
        <dbReference type="PROSITE-ProRule" id="PRU00576"/>
    </source>
</evidence>
<protein>
    <submittedName>
        <fullName evidence="9">Microtubule-associated protein RP/EB family member 1C-like</fullName>
    </submittedName>
</protein>
<name>A0A3Q0F7W6_VIGRR</name>
<feature type="domain" description="EB1 C-terminal" evidence="7">
    <location>
        <begin position="57"/>
        <end position="130"/>
    </location>
</feature>
<dbReference type="PROSITE" id="PS51230">
    <property type="entry name" value="EB1_C"/>
    <property type="match status" value="1"/>
</dbReference>
<evidence type="ECO:0000256" key="3">
    <source>
        <dbReference type="ARBA" id="ARBA00022701"/>
    </source>
</evidence>
<dbReference type="Proteomes" id="UP000087766">
    <property type="component" value="Chromosome 7"/>
</dbReference>
<evidence type="ECO:0000256" key="6">
    <source>
        <dbReference type="SAM" id="MobiDB-lite"/>
    </source>
</evidence>
<dbReference type="STRING" id="3916.A0A3Q0F7W6"/>
<reference evidence="9" key="2">
    <citation type="submission" date="2025-08" db="UniProtKB">
        <authorList>
            <consortium name="RefSeq"/>
        </authorList>
    </citation>
    <scope>IDENTIFICATION</scope>
    <source>
        <tissue evidence="9">Leaf</tissue>
    </source>
</reference>
<evidence type="ECO:0000256" key="4">
    <source>
        <dbReference type="ARBA" id="ARBA00023212"/>
    </source>
</evidence>
<dbReference type="SUPFAM" id="SSF140612">
    <property type="entry name" value="EB1 dimerisation domain-like"/>
    <property type="match status" value="1"/>
</dbReference>
<reference evidence="8" key="1">
    <citation type="journal article" date="2014" name="Nat. Commun.">
        <title>Genome sequence of mungbean and insights into evolution within Vigna species.</title>
        <authorList>
            <person name="Kang Y.J."/>
            <person name="Kim S.K."/>
            <person name="Kim M.Y."/>
            <person name="Lestari P."/>
            <person name="Kim K.H."/>
            <person name="Ha B.K."/>
            <person name="Jun T.H."/>
            <person name="Hwang W.J."/>
            <person name="Lee T."/>
            <person name="Lee J."/>
            <person name="Shim S."/>
            <person name="Yoon M.Y."/>
            <person name="Jang Y.E."/>
            <person name="Han K.S."/>
            <person name="Taeprayoon P."/>
            <person name="Yoon N."/>
            <person name="Somta P."/>
            <person name="Tanya P."/>
            <person name="Kim K.S."/>
            <person name="Gwag J.G."/>
            <person name="Moon J.K."/>
            <person name="Lee Y.H."/>
            <person name="Park B.S."/>
            <person name="Bombarely A."/>
            <person name="Doyle J.J."/>
            <person name="Jackson S.A."/>
            <person name="Schafleitner R."/>
            <person name="Srinives P."/>
            <person name="Varshney R.K."/>
            <person name="Lee S.H."/>
        </authorList>
    </citation>
    <scope>NUCLEOTIDE SEQUENCE [LARGE SCALE GENOMIC DNA]</scope>
    <source>
        <strain evidence="8">cv. VC1973A</strain>
    </source>
</reference>
<dbReference type="AlphaFoldDB" id="A0A3Q0F7W6"/>
<evidence type="ECO:0000259" key="7">
    <source>
        <dbReference type="PROSITE" id="PS51230"/>
    </source>
</evidence>
<feature type="compositionally biased region" description="Polar residues" evidence="6">
    <location>
        <begin position="18"/>
        <end position="38"/>
    </location>
</feature>
<evidence type="ECO:0000256" key="1">
    <source>
        <dbReference type="ARBA" id="ARBA00004245"/>
    </source>
</evidence>
<proteinExistence type="predicted"/>
<dbReference type="InterPro" id="IPR027328">
    <property type="entry name" value="MAPRE"/>
</dbReference>
<evidence type="ECO:0000313" key="8">
    <source>
        <dbReference type="Proteomes" id="UP000087766"/>
    </source>
</evidence>
<keyword evidence="2" id="KW-0963">Cytoplasm</keyword>
<evidence type="ECO:0000313" key="9">
    <source>
        <dbReference type="RefSeq" id="XP_022638502.1"/>
    </source>
</evidence>
<feature type="region of interest" description="Disordered" evidence="6">
    <location>
        <begin position="1"/>
        <end position="68"/>
    </location>
</feature>
<dbReference type="Gene3D" id="1.20.5.1430">
    <property type="match status" value="1"/>
</dbReference>
<dbReference type="PANTHER" id="PTHR10623">
    <property type="entry name" value="MICROTUBULE-ASSOCIATED PROTEIN RP/EB FAMILY MEMBER"/>
    <property type="match status" value="1"/>
</dbReference>
<organism evidence="8 9">
    <name type="scientific">Vigna radiata var. radiata</name>
    <name type="common">Mung bean</name>
    <name type="synonym">Phaseolus aureus</name>
    <dbReference type="NCBI Taxonomy" id="3916"/>
    <lineage>
        <taxon>Eukaryota</taxon>
        <taxon>Viridiplantae</taxon>
        <taxon>Streptophyta</taxon>
        <taxon>Embryophyta</taxon>
        <taxon>Tracheophyta</taxon>
        <taxon>Spermatophyta</taxon>
        <taxon>Magnoliopsida</taxon>
        <taxon>eudicotyledons</taxon>
        <taxon>Gunneridae</taxon>
        <taxon>Pentapetalae</taxon>
        <taxon>rosids</taxon>
        <taxon>fabids</taxon>
        <taxon>Fabales</taxon>
        <taxon>Fabaceae</taxon>
        <taxon>Papilionoideae</taxon>
        <taxon>50 kb inversion clade</taxon>
        <taxon>NPAAA clade</taxon>
        <taxon>indigoferoid/millettioid clade</taxon>
        <taxon>Phaseoleae</taxon>
        <taxon>Vigna</taxon>
    </lineage>
</organism>
<accession>A0A3Q0F7W6</accession>
<dbReference type="GO" id="GO:0008017">
    <property type="term" value="F:microtubule binding"/>
    <property type="evidence" value="ECO:0007669"/>
    <property type="project" value="InterPro"/>
</dbReference>
<feature type="compositionally biased region" description="Basic and acidic residues" evidence="6">
    <location>
        <begin position="1"/>
        <end position="17"/>
    </location>
</feature>
<dbReference type="InterPro" id="IPR036133">
    <property type="entry name" value="EB1_C_sf"/>
</dbReference>
<dbReference type="Pfam" id="PF03271">
    <property type="entry name" value="EB1"/>
    <property type="match status" value="1"/>
</dbReference>
<keyword evidence="3 5" id="KW-0493">Microtubule</keyword>
<evidence type="ECO:0000256" key="2">
    <source>
        <dbReference type="ARBA" id="ARBA00022490"/>
    </source>
</evidence>
<dbReference type="GO" id="GO:0005874">
    <property type="term" value="C:microtubule"/>
    <property type="evidence" value="ECO:0007669"/>
    <property type="project" value="UniProtKB-KW"/>
</dbReference>
<dbReference type="InterPro" id="IPR004953">
    <property type="entry name" value="EB1_C"/>
</dbReference>
<gene>
    <name evidence="9" type="primary">LOC106766367</name>
</gene>